<dbReference type="CDD" id="cd04301">
    <property type="entry name" value="NAT_SF"/>
    <property type="match status" value="1"/>
</dbReference>
<dbReference type="EC" id="2.3.1.-" evidence="2"/>
<sequence length="146" mass="16722">MHTTNDSSFQVSTDRTRLDVPLIYRFLSENSTWAVGISRSVVESSIENSLCFGGFLDGRQVAFARVVTDYATFAHLCDVFVIPEYRGRGYAKQLIRVVMEHPSLQGLRRFTLNTNDSHSLYERFGFTPPQRPDSVMERFSPNIYLT</sequence>
<gene>
    <name evidence="2" type="ORF">NX782_05255</name>
</gene>
<feature type="domain" description="N-acetyltransferase" evidence="1">
    <location>
        <begin position="10"/>
        <end position="146"/>
    </location>
</feature>
<protein>
    <submittedName>
        <fullName evidence="2">GNAT family N-acetyltransferase</fullName>
        <ecNumber evidence="2">2.3.1.-</ecNumber>
    </submittedName>
</protein>
<comment type="caution">
    <text evidence="2">The sequence shown here is derived from an EMBL/GenBank/DDBJ whole genome shotgun (WGS) entry which is preliminary data.</text>
</comment>
<dbReference type="InterPro" id="IPR053144">
    <property type="entry name" value="Acetyltransferase_Butenolide"/>
</dbReference>
<dbReference type="PANTHER" id="PTHR43233">
    <property type="entry name" value="FAMILY N-ACETYLTRANSFERASE, PUTATIVE (AFU_ORTHOLOGUE AFUA_6G03350)-RELATED"/>
    <property type="match status" value="1"/>
</dbReference>
<name>A0ABT2A333_9BURK</name>
<dbReference type="GO" id="GO:0016746">
    <property type="term" value="F:acyltransferase activity"/>
    <property type="evidence" value="ECO:0007669"/>
    <property type="project" value="UniProtKB-KW"/>
</dbReference>
<dbReference type="PANTHER" id="PTHR43233:SF1">
    <property type="entry name" value="FAMILY N-ACETYLTRANSFERASE, PUTATIVE (AFU_ORTHOLOGUE AFUA_6G03350)-RELATED"/>
    <property type="match status" value="1"/>
</dbReference>
<dbReference type="EMBL" id="JANUGX010000004">
    <property type="protein sequence ID" value="MCS0588605.1"/>
    <property type="molecule type" value="Genomic_DNA"/>
</dbReference>
<dbReference type="RefSeq" id="WP_258844478.1">
    <property type="nucleotide sequence ID" value="NZ_JANUGX010000004.1"/>
</dbReference>
<keyword evidence="3" id="KW-1185">Reference proteome</keyword>
<accession>A0ABT2A333</accession>
<proteinExistence type="predicted"/>
<reference evidence="2 3" key="1">
    <citation type="submission" date="2022-08" db="EMBL/GenBank/DDBJ databases">
        <title>Reclassification of Massilia species as members of the genera Telluria, Duganella, Pseudoduganella, Mokoshia gen. nov. and Zemynaea gen. nov. using orthogonal and non-orthogonal genome-based approaches.</title>
        <authorList>
            <person name="Bowman J.P."/>
        </authorList>
    </citation>
    <scope>NUCLEOTIDE SEQUENCE [LARGE SCALE GENOMIC DNA]</scope>
    <source>
        <strain evidence="2 3">LMG 28164</strain>
    </source>
</reference>
<evidence type="ECO:0000259" key="1">
    <source>
        <dbReference type="PROSITE" id="PS51186"/>
    </source>
</evidence>
<keyword evidence="2" id="KW-0012">Acyltransferase</keyword>
<evidence type="ECO:0000313" key="3">
    <source>
        <dbReference type="Proteomes" id="UP001205560"/>
    </source>
</evidence>
<dbReference type="InterPro" id="IPR016181">
    <property type="entry name" value="Acyl_CoA_acyltransferase"/>
</dbReference>
<dbReference type="Pfam" id="PF00583">
    <property type="entry name" value="Acetyltransf_1"/>
    <property type="match status" value="1"/>
</dbReference>
<dbReference type="InterPro" id="IPR000182">
    <property type="entry name" value="GNAT_dom"/>
</dbReference>
<dbReference type="Gene3D" id="3.40.630.30">
    <property type="match status" value="1"/>
</dbReference>
<organism evidence="2 3">
    <name type="scientific">Massilia norwichensis</name>
    <dbReference type="NCBI Taxonomy" id="1442366"/>
    <lineage>
        <taxon>Bacteria</taxon>
        <taxon>Pseudomonadati</taxon>
        <taxon>Pseudomonadota</taxon>
        <taxon>Betaproteobacteria</taxon>
        <taxon>Burkholderiales</taxon>
        <taxon>Oxalobacteraceae</taxon>
        <taxon>Telluria group</taxon>
        <taxon>Massilia</taxon>
    </lineage>
</organism>
<dbReference type="PROSITE" id="PS51186">
    <property type="entry name" value="GNAT"/>
    <property type="match status" value="1"/>
</dbReference>
<evidence type="ECO:0000313" key="2">
    <source>
        <dbReference type="EMBL" id="MCS0588605.1"/>
    </source>
</evidence>
<keyword evidence="2" id="KW-0808">Transferase</keyword>
<dbReference type="SUPFAM" id="SSF55729">
    <property type="entry name" value="Acyl-CoA N-acyltransferases (Nat)"/>
    <property type="match status" value="1"/>
</dbReference>
<dbReference type="Proteomes" id="UP001205560">
    <property type="component" value="Unassembled WGS sequence"/>
</dbReference>